<protein>
    <submittedName>
        <fullName evidence="1">Uncharacterized protein</fullName>
    </submittedName>
</protein>
<evidence type="ECO:0000313" key="1">
    <source>
        <dbReference type="EMBL" id="RXI03890.1"/>
    </source>
</evidence>
<dbReference type="AlphaFoldDB" id="A0A498K6R2"/>
<proteinExistence type="predicted"/>
<gene>
    <name evidence="1" type="ORF">DVH24_038164</name>
</gene>
<sequence>MATTYMQKTVTRPFDAAYDSHSFFQQSFFTKASNLLVMKAKLKRKTKFEKKKGRTQCTRLPLYAGSGRGECRLALPPFMERLLPSLEPETYRL</sequence>
<reference evidence="1 2" key="1">
    <citation type="submission" date="2018-10" db="EMBL/GenBank/DDBJ databases">
        <title>A high-quality apple genome assembly.</title>
        <authorList>
            <person name="Hu J."/>
        </authorList>
    </citation>
    <scope>NUCLEOTIDE SEQUENCE [LARGE SCALE GENOMIC DNA]</scope>
    <source>
        <strain evidence="2">cv. HFTH1</strain>
        <tissue evidence="1">Young leaf</tissue>
    </source>
</reference>
<comment type="caution">
    <text evidence="1">The sequence shown here is derived from an EMBL/GenBank/DDBJ whole genome shotgun (WGS) entry which is preliminary data.</text>
</comment>
<accession>A0A498K6R2</accession>
<name>A0A498K6R2_MALDO</name>
<dbReference type="Proteomes" id="UP000290289">
    <property type="component" value="Chromosome 3"/>
</dbReference>
<dbReference type="EMBL" id="RDQH01000329">
    <property type="protein sequence ID" value="RXI03890.1"/>
    <property type="molecule type" value="Genomic_DNA"/>
</dbReference>
<keyword evidence="2" id="KW-1185">Reference proteome</keyword>
<evidence type="ECO:0000313" key="2">
    <source>
        <dbReference type="Proteomes" id="UP000290289"/>
    </source>
</evidence>
<organism evidence="1 2">
    <name type="scientific">Malus domestica</name>
    <name type="common">Apple</name>
    <name type="synonym">Pyrus malus</name>
    <dbReference type="NCBI Taxonomy" id="3750"/>
    <lineage>
        <taxon>Eukaryota</taxon>
        <taxon>Viridiplantae</taxon>
        <taxon>Streptophyta</taxon>
        <taxon>Embryophyta</taxon>
        <taxon>Tracheophyta</taxon>
        <taxon>Spermatophyta</taxon>
        <taxon>Magnoliopsida</taxon>
        <taxon>eudicotyledons</taxon>
        <taxon>Gunneridae</taxon>
        <taxon>Pentapetalae</taxon>
        <taxon>rosids</taxon>
        <taxon>fabids</taxon>
        <taxon>Rosales</taxon>
        <taxon>Rosaceae</taxon>
        <taxon>Amygdaloideae</taxon>
        <taxon>Maleae</taxon>
        <taxon>Malus</taxon>
    </lineage>
</organism>